<evidence type="ECO:0000313" key="2">
    <source>
        <dbReference type="EMBL" id="PTM58556.1"/>
    </source>
</evidence>
<evidence type="ECO:0000313" key="3">
    <source>
        <dbReference type="Proteomes" id="UP000241639"/>
    </source>
</evidence>
<keyword evidence="1" id="KW-1133">Transmembrane helix</keyword>
<organism evidence="2 3">
    <name type="scientific">Desmospora activa DSM 45169</name>
    <dbReference type="NCBI Taxonomy" id="1121389"/>
    <lineage>
        <taxon>Bacteria</taxon>
        <taxon>Bacillati</taxon>
        <taxon>Bacillota</taxon>
        <taxon>Bacilli</taxon>
        <taxon>Bacillales</taxon>
        <taxon>Thermoactinomycetaceae</taxon>
        <taxon>Desmospora</taxon>
    </lineage>
</organism>
<dbReference type="Pfam" id="PF11118">
    <property type="entry name" value="DUF2627"/>
    <property type="match status" value="1"/>
</dbReference>
<keyword evidence="3" id="KW-1185">Reference proteome</keyword>
<name>A0A2T4Z9I5_9BACL</name>
<reference evidence="2 3" key="1">
    <citation type="submission" date="2018-04" db="EMBL/GenBank/DDBJ databases">
        <title>Genomic Encyclopedia of Archaeal and Bacterial Type Strains, Phase II (KMG-II): from individual species to whole genera.</title>
        <authorList>
            <person name="Goeker M."/>
        </authorList>
    </citation>
    <scope>NUCLEOTIDE SEQUENCE [LARGE SCALE GENOMIC DNA]</scope>
    <source>
        <strain evidence="2 3">DSM 45169</strain>
    </source>
</reference>
<dbReference type="AlphaFoldDB" id="A0A2T4Z9I5"/>
<keyword evidence="1" id="KW-0472">Membrane</keyword>
<evidence type="ECO:0000256" key="1">
    <source>
        <dbReference type="SAM" id="Phobius"/>
    </source>
</evidence>
<feature type="transmembrane region" description="Helical" evidence="1">
    <location>
        <begin position="47"/>
        <end position="68"/>
    </location>
</feature>
<comment type="caution">
    <text evidence="2">The sequence shown here is derived from an EMBL/GenBank/DDBJ whole genome shotgun (WGS) entry which is preliminary data.</text>
</comment>
<protein>
    <submittedName>
        <fullName evidence="2">Uncharacterized protein DUF2627</fullName>
    </submittedName>
</protein>
<dbReference type="Proteomes" id="UP000241639">
    <property type="component" value="Unassembled WGS sequence"/>
</dbReference>
<dbReference type="EMBL" id="PZZP01000001">
    <property type="protein sequence ID" value="PTM58556.1"/>
    <property type="molecule type" value="Genomic_DNA"/>
</dbReference>
<dbReference type="InterPro" id="IPR020138">
    <property type="entry name" value="Uncharacterised_YqzF"/>
</dbReference>
<gene>
    <name evidence="2" type="ORF">C8J48_1141</name>
</gene>
<sequence length="99" mass="11328">MWQTMIYQRILALLILCIPGVAAVYGWTLLRDVFFDYFAGEGLHWGLFSLGVFLFLGGIALVGSFLFYRDAKRNQIQPMLLLLLRKIKKKKASKQANNS</sequence>
<keyword evidence="1" id="KW-0812">Transmembrane</keyword>
<proteinExistence type="predicted"/>
<accession>A0A2T4Z9I5</accession>